<dbReference type="GO" id="GO:0005634">
    <property type="term" value="C:nucleus"/>
    <property type="evidence" value="ECO:0007669"/>
    <property type="project" value="UniProtKB-SubCell"/>
</dbReference>
<keyword evidence="8" id="KW-1185">Reference proteome</keyword>
<evidence type="ECO:0000313" key="8">
    <source>
        <dbReference type="Proteomes" id="UP000094236"/>
    </source>
</evidence>
<feature type="compositionally biased region" description="Basic and acidic residues" evidence="5">
    <location>
        <begin position="1043"/>
        <end position="1063"/>
    </location>
</feature>
<feature type="region of interest" description="Disordered" evidence="5">
    <location>
        <begin position="1131"/>
        <end position="1167"/>
    </location>
</feature>
<evidence type="ECO:0000256" key="3">
    <source>
        <dbReference type="ARBA" id="ARBA00023242"/>
    </source>
</evidence>
<protein>
    <recommendedName>
        <fullName evidence="6">Nucleoporin Nup159/Nup146 N-terminal domain-containing protein</fullName>
    </recommendedName>
</protein>
<feature type="compositionally biased region" description="Polar residues" evidence="5">
    <location>
        <begin position="848"/>
        <end position="868"/>
    </location>
</feature>
<evidence type="ECO:0000259" key="6">
    <source>
        <dbReference type="Pfam" id="PF16755"/>
    </source>
</evidence>
<feature type="compositionally biased region" description="Polar residues" evidence="5">
    <location>
        <begin position="897"/>
        <end position="909"/>
    </location>
</feature>
<feature type="compositionally biased region" description="Acidic residues" evidence="5">
    <location>
        <begin position="794"/>
        <end position="817"/>
    </location>
</feature>
<name>A0A1E4TPQ7_PACTA</name>
<evidence type="ECO:0000256" key="1">
    <source>
        <dbReference type="ARBA" id="ARBA00004123"/>
    </source>
</evidence>
<dbReference type="InterPro" id="IPR039462">
    <property type="entry name" value="Nup159/Nup146_N"/>
</dbReference>
<feature type="compositionally biased region" description="Polar residues" evidence="5">
    <location>
        <begin position="930"/>
        <end position="942"/>
    </location>
</feature>
<reference evidence="8" key="1">
    <citation type="submission" date="2016-05" db="EMBL/GenBank/DDBJ databases">
        <title>Comparative genomics of biotechnologically important yeasts.</title>
        <authorList>
            <consortium name="DOE Joint Genome Institute"/>
            <person name="Riley R."/>
            <person name="Haridas S."/>
            <person name="Wolfe K.H."/>
            <person name="Lopes M.R."/>
            <person name="Hittinger C.T."/>
            <person name="Goker M."/>
            <person name="Salamov A."/>
            <person name="Wisecaver J."/>
            <person name="Long T.M."/>
            <person name="Aerts A.L."/>
            <person name="Barry K."/>
            <person name="Choi C."/>
            <person name="Clum A."/>
            <person name="Coughlan A.Y."/>
            <person name="Deshpande S."/>
            <person name="Douglass A.P."/>
            <person name="Hanson S.J."/>
            <person name="Klenk H.-P."/>
            <person name="Labutti K."/>
            <person name="Lapidus A."/>
            <person name="Lindquist E."/>
            <person name="Lipzen A."/>
            <person name="Meier-Kolthoff J.P."/>
            <person name="Ohm R.A."/>
            <person name="Otillar R.P."/>
            <person name="Pangilinan J."/>
            <person name="Peng Y."/>
            <person name="Rokas A."/>
            <person name="Rosa C.A."/>
            <person name="Scheuner C."/>
            <person name="Sibirny A.A."/>
            <person name="Slot J.C."/>
            <person name="Stielow J.B."/>
            <person name="Sun H."/>
            <person name="Kurtzman C.P."/>
            <person name="Blackwell M."/>
            <person name="Grigoriev I.V."/>
            <person name="Jeffries T.W."/>
        </authorList>
    </citation>
    <scope>NUCLEOTIDE SEQUENCE [LARGE SCALE GENOMIC DNA]</scope>
    <source>
        <strain evidence="8">NRRL Y-2460</strain>
    </source>
</reference>
<dbReference type="Gene3D" id="2.130.10.10">
    <property type="entry name" value="YVTN repeat-like/Quinoprotein amine dehydrogenase"/>
    <property type="match status" value="1"/>
</dbReference>
<feature type="region of interest" description="Disordered" evidence="5">
    <location>
        <begin position="647"/>
        <end position="1111"/>
    </location>
</feature>
<dbReference type="SUPFAM" id="SSF117289">
    <property type="entry name" value="Nucleoporin domain"/>
    <property type="match status" value="1"/>
</dbReference>
<evidence type="ECO:0000313" key="7">
    <source>
        <dbReference type="EMBL" id="ODV93744.1"/>
    </source>
</evidence>
<feature type="compositionally biased region" description="Low complexity" evidence="5">
    <location>
        <begin position="1071"/>
        <end position="1083"/>
    </location>
</feature>
<feature type="domain" description="Nucleoporin Nup159/Nup146 N-terminal" evidence="6">
    <location>
        <begin position="32"/>
        <end position="390"/>
    </location>
</feature>
<feature type="compositionally biased region" description="Polar residues" evidence="5">
    <location>
        <begin position="820"/>
        <end position="834"/>
    </location>
</feature>
<feature type="compositionally biased region" description="Low complexity" evidence="5">
    <location>
        <begin position="512"/>
        <end position="557"/>
    </location>
</feature>
<dbReference type="STRING" id="669874.A0A1E4TPQ7"/>
<evidence type="ECO:0000256" key="4">
    <source>
        <dbReference type="SAM" id="Coils"/>
    </source>
</evidence>
<proteinExistence type="predicted"/>
<sequence length="1500" mass="164180">MRELEQQTTEDFGFRFIGGIHAVAPFSDEEIPSFSYNLLAWDNVNGVFAIAGPTELYINSVKNLNDYLSKTFNGASDVSDDNDDQDSDEDNNVKNMVSVPGGVRLKVDSITNLIFTSDYSKLLLSIGEKLYYIDNFQQPKLNELFFFENEIDIVKNCPSHGNIITVLDIENHLFILDITIPENKKLLCSDVSAFDWSPKGKQLVVGLKKTGELKTLTPKGDLKKTISKSSELDPIFYPISITWLSTNDFFVYFNKSKNHDDAQDTKQVVISSANYIEAFDITPAFSDIPRKATYYPALLHNWSKQFPLVLFLASASSTEISALTPSAQFAQLNDTDRAQLPLNEDTFVDAIPIGFAIDLTNTEKVYEPCNGVDVCNPLPRIVVLTHDGQLVFWNVFESHGIKNGDADLKGPLEFVLNNFNAAKETLSLDFSANTDSRQAISSITDNTKNELPNPFASIKPNPVFGNSTTASSDATAQNPFSSNTGSPFDTLKTNVNDNNNGKNETKPSAFGSLNSSPFSNFKSSNEKNNNNSFGSSPFNSLNTNNKNNESQTKAPAFGSSGLLGSAASNAAPAFGSSGMFGSSNSNSSPAFGSSGTFGKTFGNADFGSSAFGMNNNKNQSSFGSSTFGSNNKNSGFGSFAKSAESPFASLNNDKNSQKTDSPLLSSNKTNSESPFASFNNDKNNQKTDSPFASLNNDKNNQKTDSPFASFNNDKNNQKTDSPFASLNNDKNNQKTDSSLLSSNKTNSESPFASLNQSSGKGKSLFDTNSSSFANTSNPAFSLTSKSTPVGAVNDLDELDAEELSPSENSELEDEEDIRQESSLQTQEPQISFGSLSLDKDQENKTAKVKTQPTAPAVSFGSSLKSTGPTMFGTTSSSGANGFGASGFGSSGNTTNAFSFSSDNNGKSLTSFGNVSSSGFGSFSGSNPFSQLTSGKSNVFGHNNDNELKSHDFNGGSLFGSKLPEEEQKNSNGGLPHSKDFLNGQSTDGDETNEKVQDDVNGTTQNEKDSDDNEGSFDKASESFTLIDAPADKEALESPASSENNEKPPEPEIKQSIIQEREPVAEEEEENSSTTPSSDSYSNVETPEHRISGDEEPIYGNENIASKEKLFNMETQKDEMNHQNDFKETQQSLATNGVKSKTKSEPSVADSKISNNLISSQSGATNESLQSITSDINSMDIKSGSTHTPESAQAVQKTTEDLKIQNFENDELYLNRINEPKTIPNYVRLGKVRYPSLSSNPVERSLEQLYYNTAAQIEIVEKNIANIGEYITDQSTLRPKHTKISLPFPSYWKLGEAGTIQAIIGENQSELTPILQKFQALELSTNQLVDQLQPAFDKLHDIRDIILKIHEIEQKSELVKYRSLDFDSMLLQKKFRTNLNNFEKLIGILESKLLILKSKINLDELLKKPENFEVLLLHIKSLVKRHYQNIKDLNMELQSLNERKLVKAQEEEILSEKKKSINNSLIKVQVSNASTRMITKLKIGEALAHRPIDQITSIRHV</sequence>
<feature type="compositionally biased region" description="Polar residues" evidence="5">
    <location>
        <begin position="1151"/>
        <end position="1167"/>
    </location>
</feature>
<dbReference type="Pfam" id="PF16755">
    <property type="entry name" value="Beta-prop_NUP159_NUP214"/>
    <property type="match status" value="1"/>
</dbReference>
<evidence type="ECO:0000256" key="5">
    <source>
        <dbReference type="SAM" id="MobiDB-lite"/>
    </source>
</evidence>
<feature type="coiled-coil region" evidence="4">
    <location>
        <begin position="1422"/>
        <end position="1449"/>
    </location>
</feature>
<dbReference type="EMBL" id="KV454017">
    <property type="protein sequence ID" value="ODV93744.1"/>
    <property type="molecule type" value="Genomic_DNA"/>
</dbReference>
<feature type="compositionally biased region" description="Polar residues" evidence="5">
    <location>
        <begin position="648"/>
        <end position="787"/>
    </location>
</feature>
<dbReference type="InterPro" id="IPR015943">
    <property type="entry name" value="WD40/YVTN_repeat-like_dom_sf"/>
</dbReference>
<feature type="compositionally biased region" description="Low complexity" evidence="5">
    <location>
        <begin position="910"/>
        <end position="929"/>
    </location>
</feature>
<keyword evidence="3" id="KW-0539">Nucleus</keyword>
<keyword evidence="2" id="KW-0813">Transport</keyword>
<organism evidence="7 8">
    <name type="scientific">Pachysolen tannophilus NRRL Y-2460</name>
    <dbReference type="NCBI Taxonomy" id="669874"/>
    <lineage>
        <taxon>Eukaryota</taxon>
        <taxon>Fungi</taxon>
        <taxon>Dikarya</taxon>
        <taxon>Ascomycota</taxon>
        <taxon>Saccharomycotina</taxon>
        <taxon>Pichiomycetes</taxon>
        <taxon>Pachysolenaceae</taxon>
        <taxon>Pachysolen</taxon>
    </lineage>
</organism>
<comment type="subcellular location">
    <subcellularLocation>
        <location evidence="1">Nucleus</location>
    </subcellularLocation>
</comment>
<accession>A0A1E4TPQ7</accession>
<evidence type="ECO:0000256" key="2">
    <source>
        <dbReference type="ARBA" id="ARBA00022448"/>
    </source>
</evidence>
<feature type="compositionally biased region" description="Gly residues" evidence="5">
    <location>
        <begin position="880"/>
        <end position="889"/>
    </location>
</feature>
<keyword evidence="4" id="KW-0175">Coiled coil</keyword>
<feature type="compositionally biased region" description="Low complexity" evidence="5">
    <location>
        <begin position="490"/>
        <end position="502"/>
    </location>
</feature>
<dbReference type="Proteomes" id="UP000094236">
    <property type="component" value="Unassembled WGS sequence"/>
</dbReference>
<gene>
    <name evidence="7" type="ORF">PACTADRAFT_35494</name>
</gene>
<feature type="compositionally biased region" description="Polar residues" evidence="5">
    <location>
        <begin position="464"/>
        <end position="487"/>
    </location>
</feature>
<dbReference type="OrthoDB" id="248320at2759"/>
<feature type="region of interest" description="Disordered" evidence="5">
    <location>
        <begin position="443"/>
        <end position="557"/>
    </location>
</feature>